<feature type="region of interest" description="Disordered" evidence="1">
    <location>
        <begin position="371"/>
        <end position="391"/>
    </location>
</feature>
<reference evidence="3 4" key="1">
    <citation type="submission" date="2020-03" db="EMBL/GenBank/DDBJ databases">
        <title>The Isolation and Genome Sequence of a Novel Cyanophage S-N03 from the Huanghai Sea, China.</title>
        <authorList>
            <person name="Jiang T."/>
        </authorList>
    </citation>
    <scope>NUCLEOTIDE SEQUENCE [LARGE SCALE GENOMIC DNA]</scope>
</reference>
<dbReference type="Proteomes" id="UP000502617">
    <property type="component" value="Segment"/>
</dbReference>
<dbReference type="EMBL" id="MT162466">
    <property type="protein sequence ID" value="QIN96879.1"/>
    <property type="molecule type" value="Genomic_DNA"/>
</dbReference>
<evidence type="ECO:0000256" key="1">
    <source>
        <dbReference type="SAM" id="MobiDB-lite"/>
    </source>
</evidence>
<evidence type="ECO:0000313" key="4">
    <source>
        <dbReference type="Proteomes" id="UP000502617"/>
    </source>
</evidence>
<name>A0A6G8R644_9CAUD</name>
<dbReference type="GeneID" id="77945413"/>
<feature type="domain" description="Phage tail collar" evidence="2">
    <location>
        <begin position="290"/>
        <end position="347"/>
    </location>
</feature>
<dbReference type="InterPro" id="IPR011083">
    <property type="entry name" value="Phage_tail_collar_dom"/>
</dbReference>
<proteinExistence type="predicted"/>
<dbReference type="InterPro" id="IPR037053">
    <property type="entry name" value="Phage_tail_collar_dom_sf"/>
</dbReference>
<dbReference type="KEGG" id="vg:77945413"/>
<sequence length="441" mass="45013">MALNFPSDTSNPYVDPSSGLKYIYNASIGAWEAAIQPPAIVSPTQPDITIEGFFWWDSINNLLYVYETGQWVAAGGGAGGGSTTVTVGSVAPGSPTGGDLWWDDVSGRLYIYYTDVDSSQWMDASPNLAGSNGGGVVAGDSAPANSVEGDLWYNTLNDTLNIYHNNVWETTQNTVAGVASVAGTTPITIGGTASDPVVGVSNASNSTVGVIRIATQAEVDAGASTVAAVTPGTLTNGIDNYLPAATDSQAGVVELATSAEIIAGTDNTKAMTPLAYAASVSSLGIGNPAGTVITFAGASAPTGYLACNGQQVDRVTYADLFTAIGTVYGVGDGTTTFNLPDLRGEFIRGYDDGRGIDSGRAFGSTQNSANLAHSHGVTDPGHQHNANLTDDTRNVADGGVTGGNVPTTAVVDNAVTGITIDSDGGSEARPRNIALLYCIKF</sequence>
<accession>A0A6G8R644</accession>
<dbReference type="SUPFAM" id="SSF88874">
    <property type="entry name" value="Receptor-binding domain of short tail fibre protein gp12"/>
    <property type="match status" value="1"/>
</dbReference>
<protein>
    <submittedName>
        <fullName evidence="3">Tail collar protein</fullName>
    </submittedName>
</protein>
<keyword evidence="4" id="KW-1185">Reference proteome</keyword>
<evidence type="ECO:0000259" key="2">
    <source>
        <dbReference type="Pfam" id="PF07484"/>
    </source>
</evidence>
<evidence type="ECO:0000313" key="3">
    <source>
        <dbReference type="EMBL" id="QIN96879.1"/>
    </source>
</evidence>
<dbReference type="Pfam" id="PF07484">
    <property type="entry name" value="Collar"/>
    <property type="match status" value="1"/>
</dbReference>
<organism evidence="3 4">
    <name type="scientific">Synechococcus phage S-N03</name>
    <dbReference type="NCBI Taxonomy" id="2718943"/>
    <lineage>
        <taxon>Viruses</taxon>
        <taxon>Duplodnaviria</taxon>
        <taxon>Heunggongvirae</taxon>
        <taxon>Uroviricota</taxon>
        <taxon>Caudoviricetes</taxon>
        <taxon>Pantevenvirales</taxon>
        <taxon>Kyanoviridae</taxon>
        <taxon>Huanghaivirus</taxon>
        <taxon>Huanghaivirus snothree</taxon>
    </lineage>
</organism>
<dbReference type="Gene3D" id="3.90.1340.10">
    <property type="entry name" value="Phage tail collar domain"/>
    <property type="match status" value="1"/>
</dbReference>
<dbReference type="RefSeq" id="YP_010669259.1">
    <property type="nucleotide sequence ID" value="NC_070959.1"/>
</dbReference>